<evidence type="ECO:0008006" key="4">
    <source>
        <dbReference type="Google" id="ProtNLM"/>
    </source>
</evidence>
<keyword evidence="1" id="KW-0732">Signal</keyword>
<evidence type="ECO:0000313" key="2">
    <source>
        <dbReference type="EMBL" id="PZX43112.1"/>
    </source>
</evidence>
<protein>
    <recommendedName>
        <fullName evidence="4">TonB-dependent receptor plug domain-containing protein</fullName>
    </recommendedName>
</protein>
<gene>
    <name evidence="2" type="ORF">LX97_00111</name>
</gene>
<dbReference type="Proteomes" id="UP000248584">
    <property type="component" value="Unassembled WGS sequence"/>
</dbReference>
<sequence>MKLLHSFLLCFLLLCCWSLSAQNENDDVLSKTYTTFNNIPQEVAYLHLNKSTYIKGEQIAFTAYVLDKLSKNPSAISSNLYVTLENKSGDVLSQQLLGLRNGTASNVIELDSTFTSGSYVIKAYTNWMRNFDAQNHYSEHIRIIDPKLEKVIREEITATDLDIQFLPEGGKFVDEVVNAVGIIAKDNTGHGIGNLKGKIYDRENNFISNFSTNQVGIGRFYLKPSISTNYYATYSYKDEDYKVPLEITIEPLGTVLSCATDSKNLFVNVLLNEATNKQVKNKKYQIAVHNDRGILLSDVIFRKEGKQLFSFDLSTLPSGINVVTLFDDLKEPISERIIFNSVGFEKHAFDDVAVSQTADSIQISFKGKSSKASSLGSISASILPVQTLSYNKHQSIVSQNYLQSYLKGSIENASYYFTDVDGKKRYDLDNLMLTQGWRSYNWFNKFKIKESYHLAENGLTVKATLKSDKNKRLDGFYVDLPNEQSHLILDYDDTKDSFWLENVYVEDQDSLFITDILKNQKFRKPKLNIESYPSEFPVFNTETVALNTKFEEIPQVEAYDFILNQPIEGVQNLDEIVIVTEREEALTRAEELSKGRFGEVKVLTSSDRKMYFMLEDYIRAQSGIRVEGNRDLTFKSRTRDVMAIFIDDAFFGYSIPSRFIFMSEVDYVEINQTGLGTQPGSAFRTSGGAIRIYTGPFRIDDGSKDKKVGVSYTPPLRFTSQKSFYTPKYANYNSDFYLKYGTLDWKAQVTPDDQGNYTIKIKKPLTPFTIYLEGVLNNNQLLSQQITIDSKNLGVSQYP</sequence>
<name>A0ABX5PZK2_9FLAO</name>
<dbReference type="RefSeq" id="WP_015360911.1">
    <property type="nucleotide sequence ID" value="NZ_QKZR01000001.1"/>
</dbReference>
<proteinExistence type="predicted"/>
<dbReference type="EMBL" id="QKZR01000001">
    <property type="protein sequence ID" value="PZX43112.1"/>
    <property type="molecule type" value="Genomic_DNA"/>
</dbReference>
<reference evidence="2 3" key="1">
    <citation type="submission" date="2018-06" db="EMBL/GenBank/DDBJ databases">
        <title>Genomic Encyclopedia of Archaeal and Bacterial Type Strains, Phase II (KMG-II): from individual species to whole genera.</title>
        <authorList>
            <person name="Goeker M."/>
        </authorList>
    </citation>
    <scope>NUCLEOTIDE SEQUENCE [LARGE SCALE GENOMIC DNA]</scope>
    <source>
        <strain evidence="2 3">DSM 17205</strain>
    </source>
</reference>
<accession>A0ABX5PZK2</accession>
<evidence type="ECO:0000313" key="3">
    <source>
        <dbReference type="Proteomes" id="UP000248584"/>
    </source>
</evidence>
<feature type="chain" id="PRO_5046562303" description="TonB-dependent receptor plug domain-containing protein" evidence="1">
    <location>
        <begin position="22"/>
        <end position="799"/>
    </location>
</feature>
<organism evidence="2 3">
    <name type="scientific">Nonlabens dokdonensis</name>
    <dbReference type="NCBI Taxonomy" id="328515"/>
    <lineage>
        <taxon>Bacteria</taxon>
        <taxon>Pseudomonadati</taxon>
        <taxon>Bacteroidota</taxon>
        <taxon>Flavobacteriia</taxon>
        <taxon>Flavobacteriales</taxon>
        <taxon>Flavobacteriaceae</taxon>
        <taxon>Nonlabens</taxon>
    </lineage>
</organism>
<comment type="caution">
    <text evidence="2">The sequence shown here is derived from an EMBL/GenBank/DDBJ whole genome shotgun (WGS) entry which is preliminary data.</text>
</comment>
<feature type="signal peptide" evidence="1">
    <location>
        <begin position="1"/>
        <end position="21"/>
    </location>
</feature>
<evidence type="ECO:0000256" key="1">
    <source>
        <dbReference type="SAM" id="SignalP"/>
    </source>
</evidence>
<keyword evidence="3" id="KW-1185">Reference proteome</keyword>
<dbReference type="Gene3D" id="2.60.40.1930">
    <property type="match status" value="1"/>
</dbReference>